<dbReference type="OrthoDB" id="199317at2759"/>
<dbReference type="InterPro" id="IPR049226">
    <property type="entry name" value="DUF6823"/>
</dbReference>
<evidence type="ECO:0000313" key="2">
    <source>
        <dbReference type="Proteomes" id="UP000789595"/>
    </source>
</evidence>
<dbReference type="Proteomes" id="UP000789595">
    <property type="component" value="Unassembled WGS sequence"/>
</dbReference>
<name>A0A8J2SEE2_9STRA</name>
<dbReference type="EMBL" id="CAKKNE010000001">
    <property type="protein sequence ID" value="CAH0366119.1"/>
    <property type="molecule type" value="Genomic_DNA"/>
</dbReference>
<comment type="caution">
    <text evidence="1">The sequence shown here is derived from an EMBL/GenBank/DDBJ whole genome shotgun (WGS) entry which is preliminary data.</text>
</comment>
<reference evidence="1" key="1">
    <citation type="submission" date="2021-11" db="EMBL/GenBank/DDBJ databases">
        <authorList>
            <consortium name="Genoscope - CEA"/>
            <person name="William W."/>
        </authorList>
    </citation>
    <scope>NUCLEOTIDE SEQUENCE</scope>
</reference>
<organism evidence="1 2">
    <name type="scientific">Pelagomonas calceolata</name>
    <dbReference type="NCBI Taxonomy" id="35677"/>
    <lineage>
        <taxon>Eukaryota</taxon>
        <taxon>Sar</taxon>
        <taxon>Stramenopiles</taxon>
        <taxon>Ochrophyta</taxon>
        <taxon>Pelagophyceae</taxon>
        <taxon>Pelagomonadales</taxon>
        <taxon>Pelagomonadaceae</taxon>
        <taxon>Pelagomonas</taxon>
    </lineage>
</organism>
<keyword evidence="2" id="KW-1185">Reference proteome</keyword>
<gene>
    <name evidence="1" type="ORF">PECAL_1P25930</name>
</gene>
<proteinExistence type="predicted"/>
<protein>
    <submittedName>
        <fullName evidence="1">Uncharacterized protein</fullName>
    </submittedName>
</protein>
<dbReference type="AlphaFoldDB" id="A0A8J2SEE2"/>
<accession>A0A8J2SEE2</accession>
<evidence type="ECO:0000313" key="1">
    <source>
        <dbReference type="EMBL" id="CAH0366119.1"/>
    </source>
</evidence>
<sequence>MKATAALVVAAAAALQPAAPRRAVQTRRHGFFEDLFGSDDPAKNAAKDEQWRIQQDVLKRRQSKEATNKYFDSVDANRQKATQEQVTKWAFQRDPTQDSLIGWKKLRDSGEIGDLKTGLGTDGKKREGGLPIPLPSFGLGGEAGVGGEYDNGERFDLRLPYVDQGYEDPDADVMGKLMDMFKKKPKEE</sequence>
<dbReference type="Pfam" id="PF20709">
    <property type="entry name" value="DUF6823"/>
    <property type="match status" value="1"/>
</dbReference>